<proteinExistence type="predicted"/>
<reference evidence="1 2" key="1">
    <citation type="journal article" date="2021" name="Commun. Biol.">
        <title>The genome of Shorea leprosula (Dipterocarpaceae) highlights the ecological relevance of drought in aseasonal tropical rainforests.</title>
        <authorList>
            <person name="Ng K.K.S."/>
            <person name="Kobayashi M.J."/>
            <person name="Fawcett J.A."/>
            <person name="Hatakeyama M."/>
            <person name="Paape T."/>
            <person name="Ng C.H."/>
            <person name="Ang C.C."/>
            <person name="Tnah L.H."/>
            <person name="Lee C.T."/>
            <person name="Nishiyama T."/>
            <person name="Sese J."/>
            <person name="O'Brien M.J."/>
            <person name="Copetti D."/>
            <person name="Mohd Noor M.I."/>
            <person name="Ong R.C."/>
            <person name="Putra M."/>
            <person name="Sireger I.Z."/>
            <person name="Indrioko S."/>
            <person name="Kosugi Y."/>
            <person name="Izuno A."/>
            <person name="Isagi Y."/>
            <person name="Lee S.L."/>
            <person name="Shimizu K.K."/>
        </authorList>
    </citation>
    <scope>NUCLEOTIDE SEQUENCE [LARGE SCALE GENOMIC DNA]</scope>
    <source>
        <strain evidence="1">214</strain>
    </source>
</reference>
<evidence type="ECO:0000313" key="1">
    <source>
        <dbReference type="EMBL" id="GKU89608.1"/>
    </source>
</evidence>
<keyword evidence="2" id="KW-1185">Reference proteome</keyword>
<evidence type="ECO:0000313" key="2">
    <source>
        <dbReference type="Proteomes" id="UP001054252"/>
    </source>
</evidence>
<sequence length="191" mass="22186">MARTYKLNRPPLIEMWVMDPGSFGMLSRVWDILLVKEDNKVLPMEKALSLILERDSSLVEGWDRDTITRKWISPIVIQKGVDPTPYLPPLTEWVPLPPHLQAPDMCIITNAQWNSMEEQTGWDIWEDQISPQITSIPQNCPFLNKISMMGCMKTVHLIVRREEVPCSMGDWFIQIILPFYFPEVNMLIKSC</sequence>
<accession>A0AAV5HV45</accession>
<name>A0AAV5HV45_9ROSI</name>
<protein>
    <submittedName>
        <fullName evidence="1">Uncharacterized protein</fullName>
    </submittedName>
</protein>
<dbReference type="Proteomes" id="UP001054252">
    <property type="component" value="Unassembled WGS sequence"/>
</dbReference>
<organism evidence="1 2">
    <name type="scientific">Rubroshorea leprosula</name>
    <dbReference type="NCBI Taxonomy" id="152421"/>
    <lineage>
        <taxon>Eukaryota</taxon>
        <taxon>Viridiplantae</taxon>
        <taxon>Streptophyta</taxon>
        <taxon>Embryophyta</taxon>
        <taxon>Tracheophyta</taxon>
        <taxon>Spermatophyta</taxon>
        <taxon>Magnoliopsida</taxon>
        <taxon>eudicotyledons</taxon>
        <taxon>Gunneridae</taxon>
        <taxon>Pentapetalae</taxon>
        <taxon>rosids</taxon>
        <taxon>malvids</taxon>
        <taxon>Malvales</taxon>
        <taxon>Dipterocarpaceae</taxon>
        <taxon>Rubroshorea</taxon>
    </lineage>
</organism>
<dbReference type="EMBL" id="BPVZ01000003">
    <property type="protein sequence ID" value="GKU89608.1"/>
    <property type="molecule type" value="Genomic_DNA"/>
</dbReference>
<comment type="caution">
    <text evidence="1">The sequence shown here is derived from an EMBL/GenBank/DDBJ whole genome shotgun (WGS) entry which is preliminary data.</text>
</comment>
<dbReference type="AlphaFoldDB" id="A0AAV5HV45"/>
<gene>
    <name evidence="1" type="ORF">SLEP1_g3729</name>
</gene>